<dbReference type="GO" id="GO:0003863">
    <property type="term" value="F:branched-chain 2-oxo acid dehydrogenase activity"/>
    <property type="evidence" value="ECO:0007669"/>
    <property type="project" value="UniProtKB-EC"/>
</dbReference>
<dbReference type="InterPro" id="IPR001017">
    <property type="entry name" value="DH_E1"/>
</dbReference>
<dbReference type="AlphaFoldDB" id="A0A193LCF4"/>
<proteinExistence type="inferred from homology"/>
<reference evidence="8 9" key="1">
    <citation type="submission" date="2016-06" db="EMBL/GenBank/DDBJ databases">
        <title>Complete genome sequence of a deep-branching marine Gamma Proteobacterium Woeseia oceani type strain XK5.</title>
        <authorList>
            <person name="Mu D."/>
            <person name="Du Z."/>
        </authorList>
    </citation>
    <scope>NUCLEOTIDE SEQUENCE [LARGE SCALE GENOMIC DNA]</scope>
    <source>
        <strain evidence="8 9">XK5</strain>
    </source>
</reference>
<evidence type="ECO:0000313" key="8">
    <source>
        <dbReference type="EMBL" id="ANO50148.1"/>
    </source>
</evidence>
<dbReference type="EMBL" id="CP016268">
    <property type="protein sequence ID" value="ANO50148.1"/>
    <property type="molecule type" value="Genomic_DNA"/>
</dbReference>
<dbReference type="PANTHER" id="PTHR43380:SF1">
    <property type="entry name" value="2-OXOISOVALERATE DEHYDROGENASE SUBUNIT ALPHA, MITOCHONDRIAL"/>
    <property type="match status" value="1"/>
</dbReference>
<name>A0A193LCF4_9GAMM</name>
<dbReference type="PANTHER" id="PTHR43380">
    <property type="entry name" value="2-OXOISOVALERATE DEHYDROGENASE SUBUNIT ALPHA, MITOCHONDRIAL"/>
    <property type="match status" value="1"/>
</dbReference>
<dbReference type="Pfam" id="PF12573">
    <property type="entry name" value="OxoDH_E1alpha_N"/>
    <property type="match status" value="1"/>
</dbReference>
<evidence type="ECO:0000313" key="9">
    <source>
        <dbReference type="Proteomes" id="UP000092695"/>
    </source>
</evidence>
<feature type="region of interest" description="Disordered" evidence="5">
    <location>
        <begin position="1"/>
        <end position="21"/>
    </location>
</feature>
<dbReference type="CDD" id="cd02000">
    <property type="entry name" value="TPP_E1_PDC_ADC_BCADC"/>
    <property type="match status" value="1"/>
</dbReference>
<sequence length="411" mass="45969">MSTRSRLHIPHPSARPGDTPDFSYLELSPAGAVDKPPIDVRVRDIDHLSHGLVRVLDDEHKAVGPWNPNFEARELQVALRWIMLTRIFDERMQQIQRQGRISFYIQSLGEEAISIAQGMALRPGDMCFPHYRNQGLYLYRGCKLVDLMCQCLSNTRDMCKGRQMPIMYHSKDANMFSISGNLGTQYPHAVGWAMASAIKGEDHIAASWVGDGSTAEADFHHAVTFAAVYQAPVILNIINNQWAISTFQGFAGGERRPFAARGLGLGIPGIRVDGNDLLAVYAVTVWAADRARRGGGPTIIEHVTYRGAAHSTSDDPTKYRPKDEWDAFPLGDPLLRLKNHLISEGHWSEKQHAALEKELRADVLNAWKEAQKSGTMTEGPYLDPATMFDDVYAETPEHLEIQRKQMLALED</sequence>
<keyword evidence="9" id="KW-1185">Reference proteome</keyword>
<dbReference type="Pfam" id="PF00676">
    <property type="entry name" value="E1_dh"/>
    <property type="match status" value="1"/>
</dbReference>
<comment type="function">
    <text evidence="4">The branched-chain alpha-keto dehydrogenase complex catalyzes the overall conversion of alpha-keto acids to acyl-CoA and CO(2). It contains multiple copies of three enzymatic components: branched-chain alpha-keto acid decarboxylase (E1), lipoamide acyltransferase (E2) and lipoamide dehydrogenase (E3).</text>
</comment>
<dbReference type="EC" id="1.2.4.4" evidence="4"/>
<dbReference type="GO" id="GO:0009083">
    <property type="term" value="P:branched-chain amino acid catabolic process"/>
    <property type="evidence" value="ECO:0007669"/>
    <property type="project" value="TreeGrafter"/>
</dbReference>
<evidence type="ECO:0000256" key="5">
    <source>
        <dbReference type="SAM" id="MobiDB-lite"/>
    </source>
</evidence>
<dbReference type="STRING" id="1548547.BA177_01975"/>
<evidence type="ECO:0000256" key="4">
    <source>
        <dbReference type="RuleBase" id="RU365014"/>
    </source>
</evidence>
<feature type="domain" description="Dehydrogenase E1 component" evidence="6">
    <location>
        <begin position="83"/>
        <end position="375"/>
    </location>
</feature>
<protein>
    <recommendedName>
        <fullName evidence="4">2-oxoisovalerate dehydrogenase subunit alpha</fullName>
        <ecNumber evidence="4">1.2.4.4</ecNumber>
    </recommendedName>
    <alternativeName>
        <fullName evidence="4">Branched-chain alpha-keto acid dehydrogenase E1 component alpha chain</fullName>
    </alternativeName>
</protein>
<evidence type="ECO:0000256" key="1">
    <source>
        <dbReference type="ARBA" id="ARBA00001964"/>
    </source>
</evidence>
<accession>A0A193LCF4</accession>
<comment type="catalytic activity">
    <reaction evidence="4">
        <text>N(6)-[(R)-lipoyl]-L-lysyl-[protein] + 3-methyl-2-oxobutanoate + H(+) = N(6)-[(R)-S(8)-2-methylpropanoyldihydrolipoyl]-L-lysyl-[protein] + CO2</text>
        <dbReference type="Rhea" id="RHEA:13457"/>
        <dbReference type="Rhea" id="RHEA-COMP:10474"/>
        <dbReference type="Rhea" id="RHEA-COMP:10497"/>
        <dbReference type="ChEBI" id="CHEBI:11851"/>
        <dbReference type="ChEBI" id="CHEBI:15378"/>
        <dbReference type="ChEBI" id="CHEBI:16526"/>
        <dbReference type="ChEBI" id="CHEBI:83099"/>
        <dbReference type="ChEBI" id="CHEBI:83142"/>
        <dbReference type="EC" id="1.2.4.4"/>
    </reaction>
</comment>
<evidence type="ECO:0000256" key="2">
    <source>
        <dbReference type="ARBA" id="ARBA00023002"/>
    </source>
</evidence>
<dbReference type="Gene3D" id="3.40.50.970">
    <property type="match status" value="1"/>
</dbReference>
<evidence type="ECO:0000256" key="3">
    <source>
        <dbReference type="ARBA" id="ARBA00023052"/>
    </source>
</evidence>
<evidence type="ECO:0000259" key="6">
    <source>
        <dbReference type="Pfam" id="PF00676"/>
    </source>
</evidence>
<dbReference type="InterPro" id="IPR029061">
    <property type="entry name" value="THDP-binding"/>
</dbReference>
<gene>
    <name evidence="8" type="ORF">BA177_01975</name>
</gene>
<dbReference type="RefSeq" id="WP_068612271.1">
    <property type="nucleotide sequence ID" value="NZ_CP016268.1"/>
</dbReference>
<comment type="cofactor">
    <cofactor evidence="1 4">
        <name>thiamine diphosphate</name>
        <dbReference type="ChEBI" id="CHEBI:58937"/>
    </cofactor>
</comment>
<keyword evidence="3 4" id="KW-0786">Thiamine pyrophosphate</keyword>
<dbReference type="OrthoDB" id="9766715at2"/>
<dbReference type="KEGG" id="woc:BA177_01975"/>
<comment type="similarity">
    <text evidence="4">Belongs to the BCKDHA family.</text>
</comment>
<dbReference type="InterPro" id="IPR050771">
    <property type="entry name" value="Alpha-ketoacid_DH_E1_comp"/>
</dbReference>
<keyword evidence="2 4" id="KW-0560">Oxidoreductase</keyword>
<feature type="domain" description="2-oxoisovalerate dehydrogenase E1 alpha subunit N-terminal" evidence="7">
    <location>
        <begin position="6"/>
        <end position="41"/>
    </location>
</feature>
<evidence type="ECO:0000259" key="7">
    <source>
        <dbReference type="Pfam" id="PF12573"/>
    </source>
</evidence>
<organism evidence="8 9">
    <name type="scientific">Woeseia oceani</name>
    <dbReference type="NCBI Taxonomy" id="1548547"/>
    <lineage>
        <taxon>Bacteria</taxon>
        <taxon>Pseudomonadati</taxon>
        <taxon>Pseudomonadota</taxon>
        <taxon>Gammaproteobacteria</taxon>
        <taxon>Woeseiales</taxon>
        <taxon>Woeseiaceae</taxon>
        <taxon>Woeseia</taxon>
    </lineage>
</organism>
<dbReference type="Proteomes" id="UP000092695">
    <property type="component" value="Chromosome"/>
</dbReference>
<dbReference type="InterPro" id="IPR022593">
    <property type="entry name" value="Oxoisoval_DH_suAlpha_N_dom"/>
</dbReference>
<dbReference type="SUPFAM" id="SSF52518">
    <property type="entry name" value="Thiamin diphosphate-binding fold (THDP-binding)"/>
    <property type="match status" value="1"/>
</dbReference>